<dbReference type="Pfam" id="PF01124">
    <property type="entry name" value="MAPEG"/>
    <property type="match status" value="1"/>
</dbReference>
<keyword evidence="2 5" id="KW-0812">Transmembrane</keyword>
<feature type="transmembrane region" description="Helical" evidence="5">
    <location>
        <begin position="116"/>
        <end position="144"/>
    </location>
</feature>
<dbReference type="RefSeq" id="WP_131621681.1">
    <property type="nucleotide sequence ID" value="NZ_WTZA01000002.1"/>
</dbReference>
<feature type="transmembrane region" description="Helical" evidence="5">
    <location>
        <begin position="46"/>
        <end position="68"/>
    </location>
</feature>
<feature type="transmembrane region" description="Helical" evidence="5">
    <location>
        <begin position="156"/>
        <end position="178"/>
    </location>
</feature>
<comment type="caution">
    <text evidence="6">The sequence shown here is derived from an EMBL/GenBank/DDBJ whole genome shotgun (WGS) entry which is preliminary data.</text>
</comment>
<proteinExistence type="predicted"/>
<gene>
    <name evidence="6" type="ORF">GRI40_11820</name>
</gene>
<dbReference type="Proteomes" id="UP000439522">
    <property type="component" value="Unassembled WGS sequence"/>
</dbReference>
<dbReference type="SUPFAM" id="SSF161084">
    <property type="entry name" value="MAPEG domain-like"/>
    <property type="match status" value="1"/>
</dbReference>
<evidence type="ECO:0000313" key="6">
    <source>
        <dbReference type="EMBL" id="MXO75902.1"/>
    </source>
</evidence>
<dbReference type="InterPro" id="IPR023352">
    <property type="entry name" value="MAPEG-like_dom_sf"/>
</dbReference>
<name>A0A6I4TF57_9SPHN</name>
<keyword evidence="7" id="KW-1185">Reference proteome</keyword>
<evidence type="ECO:0000256" key="4">
    <source>
        <dbReference type="ARBA" id="ARBA00023136"/>
    </source>
</evidence>
<evidence type="ECO:0000256" key="5">
    <source>
        <dbReference type="SAM" id="Phobius"/>
    </source>
</evidence>
<dbReference type="InterPro" id="IPR001129">
    <property type="entry name" value="Membr-assoc_MAPEG"/>
</dbReference>
<organism evidence="6 7">
    <name type="scientific">Tsuneonella aeria</name>
    <dbReference type="NCBI Taxonomy" id="1837929"/>
    <lineage>
        <taxon>Bacteria</taxon>
        <taxon>Pseudomonadati</taxon>
        <taxon>Pseudomonadota</taxon>
        <taxon>Alphaproteobacteria</taxon>
        <taxon>Sphingomonadales</taxon>
        <taxon>Erythrobacteraceae</taxon>
        <taxon>Tsuneonella</taxon>
    </lineage>
</organism>
<protein>
    <submittedName>
        <fullName evidence="6">MAPEG family protein</fullName>
    </submittedName>
</protein>
<dbReference type="GO" id="GO:0045055">
    <property type="term" value="P:regulated exocytosis"/>
    <property type="evidence" value="ECO:0007669"/>
    <property type="project" value="TreeGrafter"/>
</dbReference>
<sequence length="180" mass="18948">MIGAVELKSEQRKVMARAALAMAFCSGSLAAAYQLLPLVMRFPEGLAQRLAFAIQADIFVFLWVLIGVQRVSSGRFRSAADNRGSAFGPPSPAIAVKVAFLQNTLEQAFVAVGSHLAFATLATGPALAFLPASVVLFAVGRVTFMIGYPHGAGGRAFGVVTTVIPTLFLYGLSVWLLAST</sequence>
<evidence type="ECO:0000256" key="3">
    <source>
        <dbReference type="ARBA" id="ARBA00022989"/>
    </source>
</evidence>
<reference evidence="6 7" key="1">
    <citation type="submission" date="2019-12" db="EMBL/GenBank/DDBJ databases">
        <title>Genomic-based taxomic classification of the family Erythrobacteraceae.</title>
        <authorList>
            <person name="Xu L."/>
        </authorList>
    </citation>
    <scope>NUCLEOTIDE SEQUENCE [LARGE SCALE GENOMIC DNA]</scope>
    <source>
        <strain evidence="6 7">100921-2</strain>
    </source>
</reference>
<dbReference type="GO" id="GO:0005765">
    <property type="term" value="C:lysosomal membrane"/>
    <property type="evidence" value="ECO:0007669"/>
    <property type="project" value="TreeGrafter"/>
</dbReference>
<dbReference type="OrthoDB" id="582367at2"/>
<dbReference type="EMBL" id="WTZA01000002">
    <property type="protein sequence ID" value="MXO75902.1"/>
    <property type="molecule type" value="Genomic_DNA"/>
</dbReference>
<dbReference type="AlphaFoldDB" id="A0A6I4TF57"/>
<accession>A0A6I4TF57</accession>
<evidence type="ECO:0000256" key="1">
    <source>
        <dbReference type="ARBA" id="ARBA00004370"/>
    </source>
</evidence>
<evidence type="ECO:0000256" key="2">
    <source>
        <dbReference type="ARBA" id="ARBA00022692"/>
    </source>
</evidence>
<keyword evidence="4 5" id="KW-0472">Membrane</keyword>
<dbReference type="PANTHER" id="PTHR31004:SF1">
    <property type="entry name" value="TRANSMEMBRANE PROTEIN 79"/>
    <property type="match status" value="1"/>
</dbReference>
<comment type="subcellular location">
    <subcellularLocation>
        <location evidence="1">Membrane</location>
    </subcellularLocation>
</comment>
<dbReference type="PANTHER" id="PTHR31004">
    <property type="entry name" value="TRANSMEMBRANE PROTEIN 79"/>
    <property type="match status" value="1"/>
</dbReference>
<keyword evidence="3 5" id="KW-1133">Transmembrane helix</keyword>
<evidence type="ECO:0000313" key="7">
    <source>
        <dbReference type="Proteomes" id="UP000439522"/>
    </source>
</evidence>
<dbReference type="Gene3D" id="1.20.120.550">
    <property type="entry name" value="Membrane associated eicosanoid/glutathione metabolism-like domain"/>
    <property type="match status" value="1"/>
</dbReference>